<keyword evidence="6 18" id="KW-0812">Transmembrane</keyword>
<name>A0A8B6MAZ5_METTU</name>
<dbReference type="Gene3D" id="2.70.150.10">
    <property type="entry name" value="Calcium-transporting ATPase, cytoplasmic transduction domain A"/>
    <property type="match status" value="1"/>
</dbReference>
<reference evidence="21 22" key="1">
    <citation type="submission" date="2019-05" db="EMBL/GenBank/DDBJ databases">
        <authorList>
            <person name="Farhan Ul Haque M."/>
        </authorList>
    </citation>
    <scope>NUCLEOTIDE SEQUENCE [LARGE SCALE GENOMIC DNA]</scope>
    <source>
        <strain evidence="21">2</strain>
    </source>
</reference>
<feature type="domain" description="HMA" evidence="20">
    <location>
        <begin position="11"/>
        <end position="76"/>
    </location>
</feature>
<dbReference type="SFLD" id="SFLDF00027">
    <property type="entry name" value="p-type_atpase"/>
    <property type="match status" value="1"/>
</dbReference>
<dbReference type="GO" id="GO:0140581">
    <property type="term" value="F:P-type monovalent copper transporter activity"/>
    <property type="evidence" value="ECO:0007669"/>
    <property type="project" value="UniProtKB-EC"/>
</dbReference>
<feature type="transmembrane region" description="Helical" evidence="18">
    <location>
        <begin position="452"/>
        <end position="475"/>
    </location>
</feature>
<dbReference type="Pfam" id="PF00403">
    <property type="entry name" value="HMA"/>
    <property type="match status" value="2"/>
</dbReference>
<feature type="transmembrane region" description="Helical" evidence="18">
    <location>
        <begin position="271"/>
        <end position="287"/>
    </location>
</feature>
<dbReference type="Gene3D" id="3.30.70.100">
    <property type="match status" value="2"/>
</dbReference>
<evidence type="ECO:0000313" key="22">
    <source>
        <dbReference type="Proteomes" id="UP000485880"/>
    </source>
</evidence>
<gene>
    <name evidence="21" type="primary">actP</name>
    <name evidence="21" type="ORF">MPC4_70048</name>
</gene>
<dbReference type="InterPro" id="IPR001757">
    <property type="entry name" value="P_typ_ATPase"/>
</dbReference>
<keyword evidence="4" id="KW-0813">Transport</keyword>
<evidence type="ECO:0000256" key="9">
    <source>
        <dbReference type="ARBA" id="ARBA00022741"/>
    </source>
</evidence>
<dbReference type="Pfam" id="PF00702">
    <property type="entry name" value="Hydrolase"/>
    <property type="match status" value="1"/>
</dbReference>
<dbReference type="SUPFAM" id="SSF56784">
    <property type="entry name" value="HAD-like"/>
    <property type="match status" value="1"/>
</dbReference>
<evidence type="ECO:0000256" key="11">
    <source>
        <dbReference type="ARBA" id="ARBA00022840"/>
    </source>
</evidence>
<dbReference type="Gene3D" id="3.40.50.1000">
    <property type="entry name" value="HAD superfamily/HAD-like"/>
    <property type="match status" value="1"/>
</dbReference>
<dbReference type="NCBIfam" id="TIGR01525">
    <property type="entry name" value="ATPase-IB_hvy"/>
    <property type="match status" value="1"/>
</dbReference>
<evidence type="ECO:0000259" key="20">
    <source>
        <dbReference type="PROSITE" id="PS50846"/>
    </source>
</evidence>
<dbReference type="InterPro" id="IPR023299">
    <property type="entry name" value="ATPase_P-typ_cyto_dom_N"/>
</dbReference>
<feature type="transmembrane region" description="Helical" evidence="18">
    <location>
        <begin position="768"/>
        <end position="787"/>
    </location>
</feature>
<dbReference type="InterPro" id="IPR018303">
    <property type="entry name" value="ATPase_P-typ_P_site"/>
</dbReference>
<comment type="caution">
    <text evidence="21">The sequence shown here is derived from an EMBL/GenBank/DDBJ whole genome shotgun (WGS) entry which is preliminary data.</text>
</comment>
<dbReference type="PROSITE" id="PS50846">
    <property type="entry name" value="HMA_2"/>
    <property type="match status" value="2"/>
</dbReference>
<comment type="subcellular location">
    <subcellularLocation>
        <location evidence="1">Cell membrane</location>
        <topology evidence="1">Multi-pass membrane protein</topology>
    </subcellularLocation>
</comment>
<dbReference type="InterPro" id="IPR006121">
    <property type="entry name" value="HMA_dom"/>
</dbReference>
<dbReference type="SUPFAM" id="SSF81665">
    <property type="entry name" value="Calcium ATPase, transmembrane domain M"/>
    <property type="match status" value="1"/>
</dbReference>
<evidence type="ECO:0000256" key="13">
    <source>
        <dbReference type="ARBA" id="ARBA00022967"/>
    </source>
</evidence>
<dbReference type="PRINTS" id="PR00120">
    <property type="entry name" value="HATPASE"/>
</dbReference>
<evidence type="ECO:0000256" key="17">
    <source>
        <dbReference type="ARBA" id="ARBA00023136"/>
    </source>
</evidence>
<dbReference type="InterPro" id="IPR036412">
    <property type="entry name" value="HAD-like_sf"/>
</dbReference>
<dbReference type="GO" id="GO:0005524">
    <property type="term" value="F:ATP binding"/>
    <property type="evidence" value="ECO:0007669"/>
    <property type="project" value="UniProtKB-UniRule"/>
</dbReference>
<dbReference type="SUPFAM" id="SSF55008">
    <property type="entry name" value="HMA, heavy metal-associated domain"/>
    <property type="match status" value="2"/>
</dbReference>
<organism evidence="21 22">
    <name type="scientific">Methylocella tundrae</name>
    <dbReference type="NCBI Taxonomy" id="227605"/>
    <lineage>
        <taxon>Bacteria</taxon>
        <taxon>Pseudomonadati</taxon>
        <taxon>Pseudomonadota</taxon>
        <taxon>Alphaproteobacteria</taxon>
        <taxon>Hyphomicrobiales</taxon>
        <taxon>Beijerinckiaceae</taxon>
        <taxon>Methylocella</taxon>
    </lineage>
</organism>
<evidence type="ECO:0000256" key="6">
    <source>
        <dbReference type="ARBA" id="ARBA00022692"/>
    </source>
</evidence>
<dbReference type="InterPro" id="IPR044492">
    <property type="entry name" value="P_typ_ATPase_HD_dom"/>
</dbReference>
<dbReference type="InterPro" id="IPR017969">
    <property type="entry name" value="Heavy-metal-associated_CS"/>
</dbReference>
<keyword evidence="11 18" id="KW-0067">ATP-binding</keyword>
<comment type="similarity">
    <text evidence="2 18">Belongs to the cation transport ATPase (P-type) (TC 3.A.3) family. Type IB subfamily.</text>
</comment>
<dbReference type="SFLD" id="SFLDS00003">
    <property type="entry name" value="Haloacid_Dehalogenase"/>
    <property type="match status" value="1"/>
</dbReference>
<feature type="transmembrane region" description="Helical" evidence="18">
    <location>
        <begin position="243"/>
        <end position="265"/>
    </location>
</feature>
<dbReference type="CDD" id="cd00371">
    <property type="entry name" value="HMA"/>
    <property type="match status" value="2"/>
</dbReference>
<feature type="transmembrane region" description="Helical" evidence="18">
    <location>
        <begin position="169"/>
        <end position="193"/>
    </location>
</feature>
<dbReference type="SFLD" id="SFLDG00002">
    <property type="entry name" value="C1.7:_P-type_atpase_like"/>
    <property type="match status" value="1"/>
</dbReference>
<dbReference type="AlphaFoldDB" id="A0A8B6MAZ5"/>
<dbReference type="PROSITE" id="PS00154">
    <property type="entry name" value="ATPASE_E1_E2"/>
    <property type="match status" value="1"/>
</dbReference>
<dbReference type="InterPro" id="IPR059000">
    <property type="entry name" value="ATPase_P-type_domA"/>
</dbReference>
<evidence type="ECO:0000256" key="7">
    <source>
        <dbReference type="ARBA" id="ARBA00022723"/>
    </source>
</evidence>
<evidence type="ECO:0000256" key="2">
    <source>
        <dbReference type="ARBA" id="ARBA00006024"/>
    </source>
</evidence>
<evidence type="ECO:0000256" key="5">
    <source>
        <dbReference type="ARBA" id="ARBA00022475"/>
    </source>
</evidence>
<dbReference type="FunFam" id="2.70.150.10:FF:000020">
    <property type="entry name" value="Copper-exporting P-type ATPase A"/>
    <property type="match status" value="1"/>
</dbReference>
<dbReference type="Gene3D" id="3.40.1110.10">
    <property type="entry name" value="Calcium-transporting ATPase, cytoplasmic domain N"/>
    <property type="match status" value="1"/>
</dbReference>
<dbReference type="NCBIfam" id="TIGR01494">
    <property type="entry name" value="ATPase_P-type"/>
    <property type="match status" value="1"/>
</dbReference>
<keyword evidence="5 18" id="KW-1003">Cell membrane</keyword>
<dbReference type="SUPFAM" id="SSF81653">
    <property type="entry name" value="Calcium ATPase, transduction domain A"/>
    <property type="match status" value="1"/>
</dbReference>
<keyword evidence="10" id="KW-0187">Copper transport</keyword>
<keyword evidence="16" id="KW-0406">Ion transport</keyword>
<feature type="region of interest" description="Disordered" evidence="19">
    <location>
        <begin position="831"/>
        <end position="851"/>
    </location>
</feature>
<keyword evidence="8" id="KW-0677">Repeat</keyword>
<feature type="transmembrane region" description="Helical" evidence="18">
    <location>
        <begin position="205"/>
        <end position="223"/>
    </location>
</feature>
<keyword evidence="9 18" id="KW-0547">Nucleotide-binding</keyword>
<dbReference type="InterPro" id="IPR006122">
    <property type="entry name" value="HMA_Cu_ion-bd"/>
</dbReference>
<evidence type="ECO:0000256" key="19">
    <source>
        <dbReference type="SAM" id="MobiDB-lite"/>
    </source>
</evidence>
<evidence type="ECO:0000256" key="1">
    <source>
        <dbReference type="ARBA" id="ARBA00004651"/>
    </source>
</evidence>
<dbReference type="GO" id="GO:0043682">
    <property type="term" value="F:P-type divalent copper transporter activity"/>
    <property type="evidence" value="ECO:0007669"/>
    <property type="project" value="TreeGrafter"/>
</dbReference>
<dbReference type="GO" id="GO:0005507">
    <property type="term" value="F:copper ion binding"/>
    <property type="evidence" value="ECO:0007669"/>
    <property type="project" value="InterPro"/>
</dbReference>
<dbReference type="PRINTS" id="PR00119">
    <property type="entry name" value="CATATPASE"/>
</dbReference>
<evidence type="ECO:0000256" key="10">
    <source>
        <dbReference type="ARBA" id="ARBA00022796"/>
    </source>
</evidence>
<dbReference type="Pfam" id="PF00122">
    <property type="entry name" value="E1-E2_ATPase"/>
    <property type="match status" value="1"/>
</dbReference>
<dbReference type="GO" id="GO:0060003">
    <property type="term" value="P:copper ion export"/>
    <property type="evidence" value="ECO:0007669"/>
    <property type="project" value="UniProtKB-ARBA"/>
</dbReference>
<keyword evidence="14 18" id="KW-1133">Transmembrane helix</keyword>
<dbReference type="FunFam" id="3.30.70.100:FF:000001">
    <property type="entry name" value="ATPase copper transporting beta"/>
    <property type="match status" value="1"/>
</dbReference>
<proteinExistence type="inferred from homology"/>
<feature type="transmembrane region" description="Helical" evidence="18">
    <location>
        <begin position="424"/>
        <end position="446"/>
    </location>
</feature>
<dbReference type="EMBL" id="CABFMQ020000131">
    <property type="protein sequence ID" value="VTZ52160.1"/>
    <property type="molecule type" value="Genomic_DNA"/>
</dbReference>
<evidence type="ECO:0000256" key="4">
    <source>
        <dbReference type="ARBA" id="ARBA00022448"/>
    </source>
</evidence>
<evidence type="ECO:0000256" key="3">
    <source>
        <dbReference type="ARBA" id="ARBA00012517"/>
    </source>
</evidence>
<dbReference type="InterPro" id="IPR008250">
    <property type="entry name" value="ATPase_P-typ_transduc_dom_A_sf"/>
</dbReference>
<dbReference type="InterPro" id="IPR027256">
    <property type="entry name" value="P-typ_ATPase_IB"/>
</dbReference>
<evidence type="ECO:0000313" key="21">
    <source>
        <dbReference type="EMBL" id="VTZ52160.1"/>
    </source>
</evidence>
<evidence type="ECO:0000256" key="14">
    <source>
        <dbReference type="ARBA" id="ARBA00022989"/>
    </source>
</evidence>
<dbReference type="PANTHER" id="PTHR43520:SF8">
    <property type="entry name" value="P-TYPE CU(+) TRANSPORTER"/>
    <property type="match status" value="1"/>
</dbReference>
<dbReference type="FunFam" id="3.30.70.100:FF:000005">
    <property type="entry name" value="Copper-exporting P-type ATPase A"/>
    <property type="match status" value="1"/>
</dbReference>
<keyword evidence="15" id="KW-0186">Copper</keyword>
<keyword evidence="17 18" id="KW-0472">Membrane</keyword>
<dbReference type="NCBIfam" id="TIGR00003">
    <property type="entry name" value="copper ion binding protein"/>
    <property type="match status" value="2"/>
</dbReference>
<evidence type="ECO:0000256" key="18">
    <source>
        <dbReference type="RuleBase" id="RU362081"/>
    </source>
</evidence>
<evidence type="ECO:0000256" key="15">
    <source>
        <dbReference type="ARBA" id="ARBA00023008"/>
    </source>
</evidence>
<feature type="transmembrane region" description="Helical" evidence="18">
    <location>
        <begin position="793"/>
        <end position="815"/>
    </location>
</feature>
<dbReference type="InterPro" id="IPR036163">
    <property type="entry name" value="HMA_dom_sf"/>
</dbReference>
<keyword evidence="12" id="KW-0460">Magnesium</keyword>
<dbReference type="NCBIfam" id="TIGR01511">
    <property type="entry name" value="ATPase-IB1_Cu"/>
    <property type="match status" value="1"/>
</dbReference>
<dbReference type="Proteomes" id="UP000485880">
    <property type="component" value="Unassembled WGS sequence"/>
</dbReference>
<dbReference type="GO" id="GO:0005886">
    <property type="term" value="C:plasma membrane"/>
    <property type="evidence" value="ECO:0007669"/>
    <property type="project" value="UniProtKB-SubCell"/>
</dbReference>
<keyword evidence="7 18" id="KW-0479">Metal-binding</keyword>
<accession>A0A8B6MAZ5</accession>
<dbReference type="RefSeq" id="WP_174513810.1">
    <property type="nucleotide sequence ID" value="NZ_CABFMQ020000131.1"/>
</dbReference>
<evidence type="ECO:0000256" key="8">
    <source>
        <dbReference type="ARBA" id="ARBA00022737"/>
    </source>
</evidence>
<keyword evidence="13" id="KW-1278">Translocase</keyword>
<evidence type="ECO:0000256" key="16">
    <source>
        <dbReference type="ARBA" id="ARBA00023065"/>
    </source>
</evidence>
<dbReference type="PROSITE" id="PS01047">
    <property type="entry name" value="HMA_1"/>
    <property type="match status" value="1"/>
</dbReference>
<sequence length="851" mass="87549">MSPHPSEAGSAPVSVPVEGMHCASCVGRVEKAISAVPCVASVSVNLATERADVSFNGPADLEAVIEAINKTGFAAVLTTAQFSITRMTCEGCVKTVEEAFKDVEGVVEAHVNLATGAGTVRFVSGATSAEAIARAATEAGYPTREIKPEAPAPTQADDRRAQGKALARSTLLAALLTLPVFALEMGAHLFPAVHMFVMERVGMQTARIAEFVLTALVLFGPGWRFFKSGIPALLRGAPEMNALVALGAGAAFAYSTLATFAPSLFPAGTGQVYFESAAVIVTLILLGRTLEARAKGRAGAAIERLIGLKARSAVVLRQGGPVETPLDEVVVGDIVLVKPGEKIPVDGVVVEGSSFVDESMLTGEPRPAPKGAGAEVVGATINTTGSFSFKVTKTGSDTALARIIRMVEQAQGGKLPIQALADKVTGWFVPAVIAVAVLTFLLWFFLGPTPSFSYALVAMVTVLIIACPCAMGLATPTSIMVGTGRGAELGVLFRKGDALQQLADVTAVALDKTGTITKGAPELTDLVPAAGFSRADVLALVAAVEARSEHPVAVAIATAARREGLALKPAEQFDAKPGLGVEAIVDGRRVAVGSDRFMGGLGVDVGGFAQEAGRFGAEAKSPLYVAIDETLAALIVVADPIADGAKEAVAALRAEGLDLVMITGDNQKTAEAIARAVGIDAVVAEVLPEGKVEAVERIKARSGATAFVGDGINDAPALSAANVGLAIGSGTDVAIEAADVVLIGGDLGAAATAVALSRATMRNIKQNLFWAFAYNILLIPVAMGALYPSFGVMLSPMLAAGAMAFSSIFVVFNALRLRRFTSPLAARDKREGRPGLARQGLDENLAEAKPR</sequence>
<dbReference type="GO" id="GO:0016887">
    <property type="term" value="F:ATP hydrolysis activity"/>
    <property type="evidence" value="ECO:0007669"/>
    <property type="project" value="InterPro"/>
</dbReference>
<keyword evidence="22" id="KW-1185">Reference proteome</keyword>
<dbReference type="GO" id="GO:0055070">
    <property type="term" value="P:copper ion homeostasis"/>
    <property type="evidence" value="ECO:0007669"/>
    <property type="project" value="TreeGrafter"/>
</dbReference>
<dbReference type="CDD" id="cd02094">
    <property type="entry name" value="P-type_ATPase_Cu-like"/>
    <property type="match status" value="1"/>
</dbReference>
<dbReference type="EC" id="7.2.2.8" evidence="3"/>
<evidence type="ECO:0000256" key="12">
    <source>
        <dbReference type="ARBA" id="ARBA00022842"/>
    </source>
</evidence>
<dbReference type="InterPro" id="IPR023298">
    <property type="entry name" value="ATPase_P-typ_TM_dom_sf"/>
</dbReference>
<dbReference type="PANTHER" id="PTHR43520">
    <property type="entry name" value="ATP7, ISOFORM B"/>
    <property type="match status" value="1"/>
</dbReference>
<protein>
    <recommendedName>
        <fullName evidence="3">P-type Cu(+) transporter</fullName>
        <ecNumber evidence="3">7.2.2.8</ecNumber>
    </recommendedName>
</protein>
<feature type="domain" description="HMA" evidence="20">
    <location>
        <begin position="78"/>
        <end position="144"/>
    </location>
</feature>
<dbReference type="InterPro" id="IPR023214">
    <property type="entry name" value="HAD_sf"/>
</dbReference>